<evidence type="ECO:0000256" key="6">
    <source>
        <dbReference type="ARBA" id="ARBA00023136"/>
    </source>
</evidence>
<keyword evidence="4 7" id="KW-0812">Transmembrane</keyword>
<evidence type="ECO:0000256" key="7">
    <source>
        <dbReference type="SAM" id="Phobius"/>
    </source>
</evidence>
<dbReference type="OrthoDB" id="9804822at2"/>
<evidence type="ECO:0000313" key="9">
    <source>
        <dbReference type="Proteomes" id="UP000248395"/>
    </source>
</evidence>
<feature type="transmembrane region" description="Helical" evidence="7">
    <location>
        <begin position="181"/>
        <end position="203"/>
    </location>
</feature>
<evidence type="ECO:0000256" key="2">
    <source>
        <dbReference type="ARBA" id="ARBA00007928"/>
    </source>
</evidence>
<keyword evidence="9" id="KW-1185">Reference proteome</keyword>
<gene>
    <name evidence="8" type="ORF">DFR38_11572</name>
</gene>
<evidence type="ECO:0000256" key="4">
    <source>
        <dbReference type="ARBA" id="ARBA00022692"/>
    </source>
</evidence>
<comment type="subcellular location">
    <subcellularLocation>
        <location evidence="1">Cell membrane</location>
        <topology evidence="1">Multi-pass membrane protein</topology>
    </subcellularLocation>
</comment>
<dbReference type="PANTHER" id="PTHR30086:SF14">
    <property type="entry name" value="HOMOSERINE_HOMOSERINE LACTONE EFFLUX PROTEIN"/>
    <property type="match status" value="1"/>
</dbReference>
<keyword evidence="6 7" id="KW-0472">Membrane</keyword>
<organism evidence="8 9">
    <name type="scientific">Aquitalea magnusonii</name>
    <dbReference type="NCBI Taxonomy" id="332411"/>
    <lineage>
        <taxon>Bacteria</taxon>
        <taxon>Pseudomonadati</taxon>
        <taxon>Pseudomonadota</taxon>
        <taxon>Betaproteobacteria</taxon>
        <taxon>Neisseriales</taxon>
        <taxon>Chromobacteriaceae</taxon>
        <taxon>Aquitalea</taxon>
    </lineage>
</organism>
<evidence type="ECO:0000256" key="1">
    <source>
        <dbReference type="ARBA" id="ARBA00004651"/>
    </source>
</evidence>
<sequence length="207" mass="22048">MSPETLGLYLLAIAVVIAVPGPLSLFMVGNALQFGVWKSWPGIAGGVLASVSLLLLSALGIGSLLLASPRSFLLLQAMGACYLFYLGIRTWQGRNSAARAADGRQGRAQLFSKAFLLGISNPKDIAFFLALLPQFMTSSRPLLPQLLWMVLGWMVVDLLCKLAYGLLASRLLSSMAALRRLFLMASAICFVVMGGVLLGQTLASVAL</sequence>
<proteinExistence type="inferred from homology"/>
<keyword evidence="3" id="KW-1003">Cell membrane</keyword>
<dbReference type="EMBL" id="QJKC01000015">
    <property type="protein sequence ID" value="PXX43444.1"/>
    <property type="molecule type" value="Genomic_DNA"/>
</dbReference>
<feature type="transmembrane region" description="Helical" evidence="7">
    <location>
        <begin position="40"/>
        <end position="65"/>
    </location>
</feature>
<evidence type="ECO:0000256" key="3">
    <source>
        <dbReference type="ARBA" id="ARBA00022475"/>
    </source>
</evidence>
<dbReference type="AlphaFoldDB" id="A0A318J7D3"/>
<keyword evidence="5 7" id="KW-1133">Transmembrane helix</keyword>
<feature type="transmembrane region" description="Helical" evidence="7">
    <location>
        <begin position="71"/>
        <end position="88"/>
    </location>
</feature>
<feature type="transmembrane region" description="Helical" evidence="7">
    <location>
        <begin position="6"/>
        <end position="28"/>
    </location>
</feature>
<evidence type="ECO:0000256" key="5">
    <source>
        <dbReference type="ARBA" id="ARBA00022989"/>
    </source>
</evidence>
<protein>
    <submittedName>
        <fullName evidence="8">Threonine/homoserine/homoserine lactone efflux protein</fullName>
    </submittedName>
</protein>
<dbReference type="GO" id="GO:0042970">
    <property type="term" value="F:homoserine transmembrane transporter activity"/>
    <property type="evidence" value="ECO:0007669"/>
    <property type="project" value="TreeGrafter"/>
</dbReference>
<feature type="transmembrane region" description="Helical" evidence="7">
    <location>
        <begin position="114"/>
        <end position="135"/>
    </location>
</feature>
<dbReference type="PANTHER" id="PTHR30086">
    <property type="entry name" value="ARGININE EXPORTER PROTEIN ARGO"/>
    <property type="match status" value="1"/>
</dbReference>
<dbReference type="Proteomes" id="UP000248395">
    <property type="component" value="Unassembled WGS sequence"/>
</dbReference>
<evidence type="ECO:0000313" key="8">
    <source>
        <dbReference type="EMBL" id="PXX43444.1"/>
    </source>
</evidence>
<reference evidence="8 9" key="1">
    <citation type="submission" date="2018-05" db="EMBL/GenBank/DDBJ databases">
        <title>Genomic Encyclopedia of Type Strains, Phase IV (KMG-IV): sequencing the most valuable type-strain genomes for metagenomic binning, comparative biology and taxonomic classification.</title>
        <authorList>
            <person name="Goeker M."/>
        </authorList>
    </citation>
    <scope>NUCLEOTIDE SEQUENCE [LARGE SCALE GENOMIC DNA]</scope>
    <source>
        <strain evidence="8 9">DSM 25134</strain>
    </source>
</reference>
<feature type="transmembrane region" description="Helical" evidence="7">
    <location>
        <begin position="147"/>
        <end position="169"/>
    </location>
</feature>
<dbReference type="Pfam" id="PF01810">
    <property type="entry name" value="LysE"/>
    <property type="match status" value="1"/>
</dbReference>
<accession>A0A318J7D3</accession>
<dbReference type="RefSeq" id="WP_059285775.1">
    <property type="nucleotide sequence ID" value="NZ_LNQU01000040.1"/>
</dbReference>
<dbReference type="GO" id="GO:0005886">
    <property type="term" value="C:plasma membrane"/>
    <property type="evidence" value="ECO:0007669"/>
    <property type="project" value="UniProtKB-SubCell"/>
</dbReference>
<name>A0A318J7D3_9NEIS</name>
<comment type="caution">
    <text evidence="8">The sequence shown here is derived from an EMBL/GenBank/DDBJ whole genome shotgun (WGS) entry which is preliminary data.</text>
</comment>
<comment type="similarity">
    <text evidence="2">Belongs to the Rht family.</text>
</comment>
<dbReference type="InterPro" id="IPR001123">
    <property type="entry name" value="LeuE-type"/>
</dbReference>